<protein>
    <recommendedName>
        <fullName evidence="6">NADH:flavin oxidoreductase/NADH oxidase N-terminal domain-containing protein</fullName>
    </recommendedName>
</protein>
<dbReference type="AlphaFoldDB" id="A0AAD9CVU9"/>
<gene>
    <name evidence="7" type="ORF">DB88DRAFT_357229</name>
</gene>
<keyword evidence="2" id="KW-0285">Flavoprotein</keyword>
<dbReference type="GO" id="GO:0010181">
    <property type="term" value="F:FMN binding"/>
    <property type="evidence" value="ECO:0007669"/>
    <property type="project" value="InterPro"/>
</dbReference>
<dbReference type="Pfam" id="PF00724">
    <property type="entry name" value="Oxidored_FMN"/>
    <property type="match status" value="1"/>
</dbReference>
<feature type="domain" description="NADH:flavin oxidoreductase/NADH oxidase N-terminal" evidence="6">
    <location>
        <begin position="50"/>
        <end position="294"/>
    </location>
</feature>
<sequence length="382" mass="42339">MTIQPDQQANFAPFVNKSADYPTFLSAQPQAIGSLLPADQFPQNAKAAALFQPLRIRGVEFATRAWVSPMCMYSSEDGHANDFHLVHIGSMVMRGWHGIMLEATAVVPEGRVSPTDAGIWKDSHIAPLKRLVDYTHAHHSTIGLQLAHAGRKASILAPWVQRMATQEGWSGSFVPSPALGGFSDKIVAPSAIAFDTEKFPTPAEASIEYLENLRQAYVDAALRCKAAGFDYVEIHGAHGYLLHEFADPWTNKRTDKYGGSLENRLRYPLEVVEAVRRAWDGPLFYRISATDWLEEVAGPEKSADGGQDPYNWWGQEQSVILVQKLAELGVDLIDVSSGGIDPRQTIPTGPMYQVPLAEHMWRADLIRGYDPRVRNAFRTTQT</sequence>
<dbReference type="InterPro" id="IPR001155">
    <property type="entry name" value="OxRdtase_FMN_N"/>
</dbReference>
<dbReference type="GO" id="GO:0003959">
    <property type="term" value="F:NADPH dehydrogenase activity"/>
    <property type="evidence" value="ECO:0007669"/>
    <property type="project" value="InterPro"/>
</dbReference>
<dbReference type="Gene3D" id="3.20.20.70">
    <property type="entry name" value="Aldolase class I"/>
    <property type="match status" value="1"/>
</dbReference>
<evidence type="ECO:0000256" key="5">
    <source>
        <dbReference type="ARBA" id="ARBA00023002"/>
    </source>
</evidence>
<comment type="cofactor">
    <cofactor evidence="1">
        <name>FMN</name>
        <dbReference type="ChEBI" id="CHEBI:58210"/>
    </cofactor>
</comment>
<evidence type="ECO:0000256" key="3">
    <source>
        <dbReference type="ARBA" id="ARBA00022643"/>
    </source>
</evidence>
<organism evidence="7 8">
    <name type="scientific">Papiliotrema laurentii</name>
    <name type="common">Cryptococcus laurentii</name>
    <dbReference type="NCBI Taxonomy" id="5418"/>
    <lineage>
        <taxon>Eukaryota</taxon>
        <taxon>Fungi</taxon>
        <taxon>Dikarya</taxon>
        <taxon>Basidiomycota</taxon>
        <taxon>Agaricomycotina</taxon>
        <taxon>Tremellomycetes</taxon>
        <taxon>Tremellales</taxon>
        <taxon>Rhynchogastremaceae</taxon>
        <taxon>Papiliotrema</taxon>
    </lineage>
</organism>
<keyword evidence="4" id="KW-0521">NADP</keyword>
<dbReference type="InterPro" id="IPR013785">
    <property type="entry name" value="Aldolase_TIM"/>
</dbReference>
<dbReference type="PANTHER" id="PTHR43303">
    <property type="entry name" value="NADPH DEHYDROGENASE C23G7.10C-RELATED"/>
    <property type="match status" value="1"/>
</dbReference>
<evidence type="ECO:0000256" key="2">
    <source>
        <dbReference type="ARBA" id="ARBA00022630"/>
    </source>
</evidence>
<dbReference type="InterPro" id="IPR044152">
    <property type="entry name" value="YqjM-like"/>
</dbReference>
<comment type="caution">
    <text evidence="7">The sequence shown here is derived from an EMBL/GenBank/DDBJ whole genome shotgun (WGS) entry which is preliminary data.</text>
</comment>
<keyword evidence="8" id="KW-1185">Reference proteome</keyword>
<proteinExistence type="predicted"/>
<dbReference type="Proteomes" id="UP001182556">
    <property type="component" value="Unassembled WGS sequence"/>
</dbReference>
<evidence type="ECO:0000256" key="1">
    <source>
        <dbReference type="ARBA" id="ARBA00001917"/>
    </source>
</evidence>
<accession>A0AAD9CVU9</accession>
<evidence type="ECO:0000259" key="6">
    <source>
        <dbReference type="Pfam" id="PF00724"/>
    </source>
</evidence>
<dbReference type="EMBL" id="JAODAN010000008">
    <property type="protein sequence ID" value="KAK1922505.1"/>
    <property type="molecule type" value="Genomic_DNA"/>
</dbReference>
<dbReference type="GO" id="GO:0050661">
    <property type="term" value="F:NADP binding"/>
    <property type="evidence" value="ECO:0007669"/>
    <property type="project" value="InterPro"/>
</dbReference>
<keyword evidence="3" id="KW-0288">FMN</keyword>
<reference evidence="7" key="1">
    <citation type="submission" date="2023-02" db="EMBL/GenBank/DDBJ databases">
        <title>Identification and recombinant expression of a fungal hydrolase from Papiliotrema laurentii that hydrolyzes apple cutin and clears colloidal polyester polyurethane.</title>
        <authorList>
            <consortium name="DOE Joint Genome Institute"/>
            <person name="Roman V.A."/>
            <person name="Bojanowski C."/>
            <person name="Crable B.R."/>
            <person name="Wagner D.N."/>
            <person name="Hung C.S."/>
            <person name="Nadeau L.J."/>
            <person name="Schratz L."/>
            <person name="Haridas S."/>
            <person name="Pangilinan J."/>
            <person name="Lipzen A."/>
            <person name="Na H."/>
            <person name="Yan M."/>
            <person name="Ng V."/>
            <person name="Grigoriev I.V."/>
            <person name="Spatafora J.W."/>
            <person name="Barlow D."/>
            <person name="Biffinger J."/>
            <person name="Kelley-Loughnane N."/>
            <person name="Varaljay V.A."/>
            <person name="Crookes-Goodson W.J."/>
        </authorList>
    </citation>
    <scope>NUCLEOTIDE SEQUENCE</scope>
    <source>
        <strain evidence="7">5307AH</strain>
    </source>
</reference>
<dbReference type="SUPFAM" id="SSF51395">
    <property type="entry name" value="FMN-linked oxidoreductases"/>
    <property type="match status" value="1"/>
</dbReference>
<evidence type="ECO:0000313" key="7">
    <source>
        <dbReference type="EMBL" id="KAK1922505.1"/>
    </source>
</evidence>
<evidence type="ECO:0000313" key="8">
    <source>
        <dbReference type="Proteomes" id="UP001182556"/>
    </source>
</evidence>
<name>A0AAD9CVU9_PAPLA</name>
<keyword evidence="5" id="KW-0560">Oxidoreductase</keyword>
<evidence type="ECO:0000256" key="4">
    <source>
        <dbReference type="ARBA" id="ARBA00022857"/>
    </source>
</evidence>
<dbReference type="PANTHER" id="PTHR43303:SF4">
    <property type="entry name" value="NADPH DEHYDROGENASE C23G7.10C-RELATED"/>
    <property type="match status" value="1"/>
</dbReference>